<dbReference type="InterPro" id="IPR001789">
    <property type="entry name" value="Sig_transdc_resp-reg_receiver"/>
</dbReference>
<keyword evidence="11" id="KW-1185">Reference proteome</keyword>
<feature type="modified residue" description="4-aspartylphosphate" evidence="6">
    <location>
        <position position="52"/>
    </location>
</feature>
<dbReference type="SMART" id="SM00862">
    <property type="entry name" value="Trans_reg_C"/>
    <property type="match status" value="1"/>
</dbReference>
<dbReference type="InterPro" id="IPR011006">
    <property type="entry name" value="CheY-like_superfamily"/>
</dbReference>
<dbReference type="InterPro" id="IPR001867">
    <property type="entry name" value="OmpR/PhoB-type_DNA-bd"/>
</dbReference>
<organism evidence="10 11">
    <name type="scientific">Kribbibacterium absianum</name>
    <dbReference type="NCBI Taxonomy" id="3044210"/>
    <lineage>
        <taxon>Bacteria</taxon>
        <taxon>Bacillati</taxon>
        <taxon>Actinomycetota</taxon>
        <taxon>Coriobacteriia</taxon>
        <taxon>Coriobacteriales</taxon>
        <taxon>Kribbibacteriaceae</taxon>
        <taxon>Kribbibacterium</taxon>
    </lineage>
</organism>
<dbReference type="CDD" id="cd00383">
    <property type="entry name" value="trans_reg_C"/>
    <property type="match status" value="1"/>
</dbReference>
<dbReference type="Gene3D" id="3.40.50.2300">
    <property type="match status" value="1"/>
</dbReference>
<evidence type="ECO:0000256" key="1">
    <source>
        <dbReference type="ARBA" id="ARBA00022553"/>
    </source>
</evidence>
<keyword evidence="1 6" id="KW-0597">Phosphoprotein</keyword>
<dbReference type="Proteomes" id="UP001431693">
    <property type="component" value="Unassembled WGS sequence"/>
</dbReference>
<evidence type="ECO:0000256" key="3">
    <source>
        <dbReference type="ARBA" id="ARBA00023015"/>
    </source>
</evidence>
<dbReference type="SMART" id="SM00448">
    <property type="entry name" value="REC"/>
    <property type="match status" value="1"/>
</dbReference>
<evidence type="ECO:0000313" key="11">
    <source>
        <dbReference type="Proteomes" id="UP001431693"/>
    </source>
</evidence>
<proteinExistence type="predicted"/>
<dbReference type="Pfam" id="PF00072">
    <property type="entry name" value="Response_reg"/>
    <property type="match status" value="1"/>
</dbReference>
<protein>
    <submittedName>
        <fullName evidence="10">Response regulator transcription factor</fullName>
    </submittedName>
</protein>
<evidence type="ECO:0000259" key="8">
    <source>
        <dbReference type="PROSITE" id="PS50110"/>
    </source>
</evidence>
<evidence type="ECO:0000313" key="10">
    <source>
        <dbReference type="EMBL" id="MDJ1130287.1"/>
    </source>
</evidence>
<dbReference type="PROSITE" id="PS51755">
    <property type="entry name" value="OMPR_PHOB"/>
    <property type="match status" value="1"/>
</dbReference>
<name>A0ABT6ZN42_9ACTN</name>
<keyword evidence="5" id="KW-0804">Transcription</keyword>
<keyword evidence="4 7" id="KW-0238">DNA-binding</keyword>
<dbReference type="EMBL" id="JASJEX010000005">
    <property type="protein sequence ID" value="MDJ1130287.1"/>
    <property type="molecule type" value="Genomic_DNA"/>
</dbReference>
<feature type="domain" description="Response regulatory" evidence="8">
    <location>
        <begin position="3"/>
        <end position="116"/>
    </location>
</feature>
<dbReference type="PROSITE" id="PS50110">
    <property type="entry name" value="RESPONSE_REGULATORY"/>
    <property type="match status" value="1"/>
</dbReference>
<dbReference type="SUPFAM" id="SSF52172">
    <property type="entry name" value="CheY-like"/>
    <property type="match status" value="1"/>
</dbReference>
<dbReference type="PANTHER" id="PTHR48111:SF1">
    <property type="entry name" value="TWO-COMPONENT RESPONSE REGULATOR ORR33"/>
    <property type="match status" value="1"/>
</dbReference>
<evidence type="ECO:0000256" key="5">
    <source>
        <dbReference type="ARBA" id="ARBA00023163"/>
    </source>
</evidence>
<sequence length="234" mass="25546">MASLYVGEDDRALSDALVVLFRSEGHDASAFPEGASLLRAHAKHPCDLIVLDIMMPVLDGLQTLKAVRQFSSVPIILLTARDSANDQCAGLDLGADDYMTKPFSTAVLLAKVRALLRRSTISWEPLAPNPPVERSFGNVAYAASRREATVGGARVALTPTELRLLAFYLERPGDAVSRKELALAVWNTADAIEARSVDEANRRLRNKLLAAGADCFNETVWGYGYRFVRREGIS</sequence>
<dbReference type="PANTHER" id="PTHR48111">
    <property type="entry name" value="REGULATOR OF RPOS"/>
    <property type="match status" value="1"/>
</dbReference>
<dbReference type="SUPFAM" id="SSF46894">
    <property type="entry name" value="C-terminal effector domain of the bipartite response regulators"/>
    <property type="match status" value="1"/>
</dbReference>
<gene>
    <name evidence="10" type="ORF">QJ043_09385</name>
</gene>
<feature type="DNA-binding region" description="OmpR/PhoB-type" evidence="7">
    <location>
        <begin position="131"/>
        <end position="229"/>
    </location>
</feature>
<keyword evidence="2" id="KW-0902">Two-component regulatory system</keyword>
<keyword evidence="3" id="KW-0805">Transcription regulation</keyword>
<dbReference type="InterPro" id="IPR036388">
    <property type="entry name" value="WH-like_DNA-bd_sf"/>
</dbReference>
<dbReference type="InterPro" id="IPR039420">
    <property type="entry name" value="WalR-like"/>
</dbReference>
<dbReference type="InterPro" id="IPR016032">
    <property type="entry name" value="Sig_transdc_resp-reg_C-effctor"/>
</dbReference>
<dbReference type="RefSeq" id="WP_283713475.1">
    <property type="nucleotide sequence ID" value="NZ_JASJEW010000004.1"/>
</dbReference>
<evidence type="ECO:0000256" key="6">
    <source>
        <dbReference type="PROSITE-ProRule" id="PRU00169"/>
    </source>
</evidence>
<dbReference type="Gene3D" id="1.10.10.10">
    <property type="entry name" value="Winged helix-like DNA-binding domain superfamily/Winged helix DNA-binding domain"/>
    <property type="match status" value="1"/>
</dbReference>
<accession>A0ABT6ZN42</accession>
<evidence type="ECO:0000256" key="4">
    <source>
        <dbReference type="ARBA" id="ARBA00023125"/>
    </source>
</evidence>
<evidence type="ECO:0000259" key="9">
    <source>
        <dbReference type="PROSITE" id="PS51755"/>
    </source>
</evidence>
<reference evidence="10" key="1">
    <citation type="submission" date="2023-05" db="EMBL/GenBank/DDBJ databases">
        <title>[olsenella] sp. nov., isolated from a pig farm feces dump.</title>
        <authorList>
            <person name="Chang Y.-H."/>
        </authorList>
    </citation>
    <scope>NUCLEOTIDE SEQUENCE</scope>
    <source>
        <strain evidence="10">YH-ols2217</strain>
    </source>
</reference>
<comment type="caution">
    <text evidence="10">The sequence shown here is derived from an EMBL/GenBank/DDBJ whole genome shotgun (WGS) entry which is preliminary data.</text>
</comment>
<evidence type="ECO:0000256" key="7">
    <source>
        <dbReference type="PROSITE-ProRule" id="PRU01091"/>
    </source>
</evidence>
<dbReference type="Gene3D" id="6.10.250.690">
    <property type="match status" value="1"/>
</dbReference>
<evidence type="ECO:0000256" key="2">
    <source>
        <dbReference type="ARBA" id="ARBA00023012"/>
    </source>
</evidence>
<dbReference type="Pfam" id="PF00486">
    <property type="entry name" value="Trans_reg_C"/>
    <property type="match status" value="1"/>
</dbReference>
<feature type="domain" description="OmpR/PhoB-type" evidence="9">
    <location>
        <begin position="131"/>
        <end position="229"/>
    </location>
</feature>